<sequence>MPNQSKKSSLKRINPDSFDVAKHLECDGNKARFEKNLVESASRKKGGSA</sequence>
<organism evidence="1 2">
    <name type="scientific">Rhizobium leguminosarum bv. trifolii (strain WSM2304)</name>
    <dbReference type="NCBI Taxonomy" id="395492"/>
    <lineage>
        <taxon>Bacteria</taxon>
        <taxon>Pseudomonadati</taxon>
        <taxon>Pseudomonadota</taxon>
        <taxon>Alphaproteobacteria</taxon>
        <taxon>Hyphomicrobiales</taxon>
        <taxon>Rhizobiaceae</taxon>
        <taxon>Rhizobium/Agrobacterium group</taxon>
        <taxon>Rhizobium</taxon>
    </lineage>
</organism>
<evidence type="ECO:0008006" key="3">
    <source>
        <dbReference type="Google" id="ProtNLM"/>
    </source>
</evidence>
<evidence type="ECO:0000313" key="1">
    <source>
        <dbReference type="EMBL" id="ACI54039.1"/>
    </source>
</evidence>
<reference evidence="1 2" key="1">
    <citation type="journal article" date="2010" name="Stand. Genomic Sci.">
        <title>Complete genome sequence of Rhizobium leguminosarum bv trifolii strain WSM2304, an effective microsymbiont of the South American clover Trifolium polymorphum.</title>
        <authorList>
            <person name="Reeve W."/>
            <person name="O'Hara G."/>
            <person name="Chain P."/>
            <person name="Ardley J."/>
            <person name="Brau L."/>
            <person name="Nandesena K."/>
            <person name="Tiwari R."/>
            <person name="Malfatti S."/>
            <person name="Kiss H."/>
            <person name="Lapidus A."/>
            <person name="Copeland A."/>
            <person name="Nolan M."/>
            <person name="Land M."/>
            <person name="Ivanova N."/>
            <person name="Mavromatis K."/>
            <person name="Markowitz V."/>
            <person name="Kyrpides N."/>
            <person name="Melino V."/>
            <person name="Denton M."/>
            <person name="Yates R."/>
            <person name="Howieson J."/>
        </authorList>
    </citation>
    <scope>NUCLEOTIDE SEQUENCE [LARGE SCALE GENOMIC DNA]</scope>
    <source>
        <strain evidence="1 2">WSM2304</strain>
    </source>
</reference>
<keyword evidence="2" id="KW-1185">Reference proteome</keyword>
<accession>A0ABF7QJG5</accession>
<proteinExistence type="predicted"/>
<protein>
    <recommendedName>
        <fullName evidence="3">YfhD family protein</fullName>
    </recommendedName>
</protein>
<dbReference type="AlphaFoldDB" id="A0ABF7QJG5"/>
<name>A0ABF7QJG5_RHILW</name>
<dbReference type="Proteomes" id="UP000008330">
    <property type="component" value="Chromosome"/>
</dbReference>
<evidence type="ECO:0000313" key="2">
    <source>
        <dbReference type="Proteomes" id="UP000008330"/>
    </source>
</evidence>
<gene>
    <name evidence="1" type="ordered locus">Rleg2_0743</name>
</gene>
<dbReference type="KEGG" id="rlt:Rleg2_0743"/>
<dbReference type="EMBL" id="CP001191">
    <property type="protein sequence ID" value="ACI54039.1"/>
    <property type="molecule type" value="Genomic_DNA"/>
</dbReference>